<keyword evidence="2" id="KW-1185">Reference proteome</keyword>
<sequence>MTATVFDVALHFVDTFGFGLCVVVQILTQFQTADITVRIFNFTFGDAKWNSKSP</sequence>
<dbReference type="AlphaFoldDB" id="A0A8J2NYI5"/>
<evidence type="ECO:0000313" key="2">
    <source>
        <dbReference type="Proteomes" id="UP000708208"/>
    </source>
</evidence>
<organism evidence="1 2">
    <name type="scientific">Allacma fusca</name>
    <dbReference type="NCBI Taxonomy" id="39272"/>
    <lineage>
        <taxon>Eukaryota</taxon>
        <taxon>Metazoa</taxon>
        <taxon>Ecdysozoa</taxon>
        <taxon>Arthropoda</taxon>
        <taxon>Hexapoda</taxon>
        <taxon>Collembola</taxon>
        <taxon>Symphypleona</taxon>
        <taxon>Sminthuridae</taxon>
        <taxon>Allacma</taxon>
    </lineage>
</organism>
<reference evidence="1" key="1">
    <citation type="submission" date="2021-06" db="EMBL/GenBank/DDBJ databases">
        <authorList>
            <person name="Hodson N. C."/>
            <person name="Mongue J. A."/>
            <person name="Jaron S. K."/>
        </authorList>
    </citation>
    <scope>NUCLEOTIDE SEQUENCE</scope>
</reference>
<gene>
    <name evidence="1" type="ORF">AFUS01_LOCUS19886</name>
</gene>
<name>A0A8J2NYI5_9HEXA</name>
<accession>A0A8J2NYI5</accession>
<feature type="non-terminal residue" evidence="1">
    <location>
        <position position="54"/>
    </location>
</feature>
<proteinExistence type="predicted"/>
<protein>
    <submittedName>
        <fullName evidence="1">Uncharacterized protein</fullName>
    </submittedName>
</protein>
<comment type="caution">
    <text evidence="1">The sequence shown here is derived from an EMBL/GenBank/DDBJ whole genome shotgun (WGS) entry which is preliminary data.</text>
</comment>
<evidence type="ECO:0000313" key="1">
    <source>
        <dbReference type="EMBL" id="CAG7731283.1"/>
    </source>
</evidence>
<dbReference type="EMBL" id="CAJVCH010209486">
    <property type="protein sequence ID" value="CAG7731283.1"/>
    <property type="molecule type" value="Genomic_DNA"/>
</dbReference>
<dbReference type="Proteomes" id="UP000708208">
    <property type="component" value="Unassembled WGS sequence"/>
</dbReference>